<evidence type="ECO:0000313" key="2">
    <source>
        <dbReference type="Proteomes" id="UP000464330"/>
    </source>
</evidence>
<evidence type="ECO:0000313" key="1">
    <source>
        <dbReference type="EMBL" id="QHZ49804.1"/>
    </source>
</evidence>
<dbReference type="EMBL" id="CP019717">
    <property type="protein sequence ID" value="QHZ49804.1"/>
    <property type="molecule type" value="Genomic_DNA"/>
</dbReference>
<proteinExistence type="predicted"/>
<dbReference type="Proteomes" id="UP000464330">
    <property type="component" value="Chromosome"/>
</dbReference>
<name>A0A6C0QM52_9BACL</name>
<sequence>MKKLPDKRLKPFTRQLSLNKTLYDIQENQLSFKIRITLSKASLVAYLHSSNPSNSMDCLKIKPVVLDACCDSVRFYDISAYFTIKTGILARCTTLWLTLPKINSRIGPSPRLPITIKS</sequence>
<gene>
    <name evidence="1" type="ORF">ERICV_00619</name>
</gene>
<protein>
    <submittedName>
        <fullName evidence="1">Uncharacterized protein</fullName>
    </submittedName>
</protein>
<reference evidence="1 2" key="1">
    <citation type="journal article" date="2020" name="Int. J. Med. Microbiol.">
        <title>Discovery of Paenibacillus larvae ERIC V: Phenotypic and genomic comparison to genotypes ERIC I-IV reveal different inventories of virulence factors which correlate with epidemiological prevalences of American Foulbrood.</title>
        <authorList>
            <person name="Beims H."/>
            <person name="Bunk B."/>
            <person name="Erler S."/>
            <person name="Mohr K.I."/>
            <person name="Sproer C."/>
            <person name="Pradella S."/>
            <person name="Gunther G."/>
            <person name="Rohde M."/>
            <person name="von der Ohe W."/>
            <person name="Steinert M."/>
        </authorList>
    </citation>
    <scope>NUCLEOTIDE SEQUENCE [LARGE SCALE GENOMIC DNA]</scope>
    <source>
        <strain evidence="1">Eric_V</strain>
    </source>
</reference>
<accession>A0A6C0QM52</accession>
<organism evidence="1 2">
    <name type="scientific">Paenibacillus larvae subsp. larvae</name>
    <dbReference type="NCBI Taxonomy" id="147375"/>
    <lineage>
        <taxon>Bacteria</taxon>
        <taxon>Bacillati</taxon>
        <taxon>Bacillota</taxon>
        <taxon>Bacilli</taxon>
        <taxon>Bacillales</taxon>
        <taxon>Paenibacillaceae</taxon>
        <taxon>Paenibacillus</taxon>
    </lineage>
</organism>
<dbReference type="AlphaFoldDB" id="A0A6C0QM52"/>